<dbReference type="VEuPathDB" id="FungiDB:A1Q1_01461"/>
<organism evidence="8 9">
    <name type="scientific">Trichosporon asahii var. asahii (strain ATCC 90039 / CBS 2479 / JCM 2466 / KCTC 7840 / NBRC 103889/ NCYC 2677 / UAMH 7654)</name>
    <name type="common">Yeast</name>
    <dbReference type="NCBI Taxonomy" id="1186058"/>
    <lineage>
        <taxon>Eukaryota</taxon>
        <taxon>Fungi</taxon>
        <taxon>Dikarya</taxon>
        <taxon>Basidiomycota</taxon>
        <taxon>Agaricomycotina</taxon>
        <taxon>Tremellomycetes</taxon>
        <taxon>Trichosporonales</taxon>
        <taxon>Trichosporonaceae</taxon>
        <taxon>Trichosporon</taxon>
    </lineage>
</organism>
<dbReference type="SMART" id="SM00320">
    <property type="entry name" value="WD40"/>
    <property type="match status" value="8"/>
</dbReference>
<dbReference type="InterPro" id="IPR012972">
    <property type="entry name" value="NLE"/>
</dbReference>
<dbReference type="PROSITE" id="PS00678">
    <property type="entry name" value="WD_REPEATS_1"/>
    <property type="match status" value="3"/>
</dbReference>
<dbReference type="InterPro" id="IPR015943">
    <property type="entry name" value="WD40/YVTN_repeat-like_dom_sf"/>
</dbReference>
<dbReference type="EMBL" id="ALBS01000171">
    <property type="protein sequence ID" value="EJT49439.1"/>
    <property type="molecule type" value="Genomic_DNA"/>
</dbReference>
<gene>
    <name evidence="8" type="ORF">A1Q1_01461</name>
</gene>
<dbReference type="PROSITE" id="PS50294">
    <property type="entry name" value="WD_REPEATS_REGION"/>
    <property type="match status" value="7"/>
</dbReference>
<evidence type="ECO:0000259" key="7">
    <source>
        <dbReference type="Pfam" id="PF08154"/>
    </source>
</evidence>
<dbReference type="SUPFAM" id="SSF50978">
    <property type="entry name" value="WD40 repeat-like"/>
    <property type="match status" value="1"/>
</dbReference>
<feature type="region of interest" description="Disordered" evidence="6">
    <location>
        <begin position="1"/>
        <end position="28"/>
    </location>
</feature>
<evidence type="ECO:0000256" key="2">
    <source>
        <dbReference type="ARBA" id="ARBA00022574"/>
    </source>
</evidence>
<evidence type="ECO:0000256" key="6">
    <source>
        <dbReference type="SAM" id="MobiDB-lite"/>
    </source>
</evidence>
<dbReference type="PANTHER" id="PTHR19848:SF0">
    <property type="entry name" value="NOTCHLESS PROTEIN HOMOLOG 1"/>
    <property type="match status" value="1"/>
</dbReference>
<feature type="repeat" description="WD" evidence="5">
    <location>
        <begin position="140"/>
        <end position="181"/>
    </location>
</feature>
<dbReference type="Pfam" id="PF00400">
    <property type="entry name" value="WD40"/>
    <property type="match status" value="7"/>
</dbReference>
<dbReference type="AlphaFoldDB" id="J6EXQ7"/>
<accession>J6EXQ7</accession>
<evidence type="ECO:0000256" key="5">
    <source>
        <dbReference type="PROSITE-ProRule" id="PRU00221"/>
    </source>
</evidence>
<dbReference type="InterPro" id="IPR020472">
    <property type="entry name" value="WD40_PAC1"/>
</dbReference>
<keyword evidence="4" id="KW-0539">Nucleus</keyword>
<dbReference type="OrthoDB" id="10267436at2759"/>
<dbReference type="InterPro" id="IPR019775">
    <property type="entry name" value="WD40_repeat_CS"/>
</dbReference>
<name>J6EXQ7_TRIAS</name>
<dbReference type="GeneID" id="25984975"/>
<dbReference type="Proteomes" id="UP000002748">
    <property type="component" value="Unassembled WGS sequence"/>
</dbReference>
<dbReference type="PRINTS" id="PR00320">
    <property type="entry name" value="GPROTEINBRPT"/>
</dbReference>
<dbReference type="HOGENOM" id="CLU_000288_57_16_1"/>
<feature type="repeat" description="WD" evidence="5">
    <location>
        <begin position="443"/>
        <end position="478"/>
    </location>
</feature>
<feature type="repeat" description="WD" evidence="5">
    <location>
        <begin position="485"/>
        <end position="516"/>
    </location>
</feature>
<dbReference type="InterPro" id="IPR011044">
    <property type="entry name" value="Quino_amine_DH_bsu"/>
</dbReference>
<evidence type="ECO:0000313" key="9">
    <source>
        <dbReference type="Proteomes" id="UP000002748"/>
    </source>
</evidence>
<dbReference type="InterPro" id="IPR036322">
    <property type="entry name" value="WD40_repeat_dom_sf"/>
</dbReference>
<dbReference type="PANTHER" id="PTHR19848">
    <property type="entry name" value="WD40 REPEAT PROTEIN"/>
    <property type="match status" value="1"/>
</dbReference>
<protein>
    <submittedName>
        <fullName evidence="8">Putative WD repeat protein</fullName>
    </submittedName>
</protein>
<dbReference type="GO" id="GO:0000027">
    <property type="term" value="P:ribosomal large subunit assembly"/>
    <property type="evidence" value="ECO:0007669"/>
    <property type="project" value="TreeGrafter"/>
</dbReference>
<evidence type="ECO:0000256" key="4">
    <source>
        <dbReference type="ARBA" id="ARBA00023242"/>
    </source>
</evidence>
<evidence type="ECO:0000256" key="1">
    <source>
        <dbReference type="ARBA" id="ARBA00004604"/>
    </source>
</evidence>
<dbReference type="CDD" id="cd00200">
    <property type="entry name" value="WD40"/>
    <property type="match status" value="1"/>
</dbReference>
<feature type="domain" description="NLE" evidence="7">
    <location>
        <begin position="34"/>
        <end position="82"/>
    </location>
</feature>
<dbReference type="FunFam" id="2.130.10.10:FF:000464">
    <property type="entry name" value="Ribosome assembly protein 4"/>
    <property type="match status" value="1"/>
</dbReference>
<dbReference type="Gene3D" id="2.130.10.10">
    <property type="entry name" value="YVTN repeat-like/Quinoprotein amine dehydrogenase"/>
    <property type="match status" value="1"/>
</dbReference>
<evidence type="ECO:0000256" key="3">
    <source>
        <dbReference type="ARBA" id="ARBA00022737"/>
    </source>
</evidence>
<comment type="subcellular location">
    <subcellularLocation>
        <location evidence="1">Nucleus</location>
        <location evidence="1">Nucleolus</location>
    </subcellularLocation>
</comment>
<feature type="repeat" description="WD" evidence="5">
    <location>
        <begin position="272"/>
        <end position="312"/>
    </location>
</feature>
<dbReference type="KEGG" id="tasa:A1Q1_01461"/>
<dbReference type="InterPro" id="IPR001680">
    <property type="entry name" value="WD40_rpt"/>
</dbReference>
<feature type="repeat" description="WD" evidence="5">
    <location>
        <begin position="225"/>
        <end position="271"/>
    </location>
</feature>
<comment type="caution">
    <text evidence="8">The sequence shown here is derived from an EMBL/GenBank/DDBJ whole genome shotgun (WGS) entry which is preliminary data.</text>
</comment>
<dbReference type="Pfam" id="PF08154">
    <property type="entry name" value="NLE"/>
    <property type="match status" value="1"/>
</dbReference>
<reference evidence="8 9" key="1">
    <citation type="journal article" date="2012" name="Eukaryot. Cell">
        <title>Draft genome sequence of CBS 2479, the standard type strain of Trichosporon asahii.</title>
        <authorList>
            <person name="Yang R.Y."/>
            <person name="Li H.T."/>
            <person name="Zhu H."/>
            <person name="Zhou G.P."/>
            <person name="Wang M."/>
            <person name="Wang L."/>
        </authorList>
    </citation>
    <scope>NUCLEOTIDE SEQUENCE [LARGE SCALE GENOMIC DNA]</scope>
    <source>
        <strain evidence="9">ATCC 90039 / CBS 2479 / JCM 2466 / KCTC 7840 / NCYC 2677 / UAMH 7654</strain>
    </source>
</reference>
<keyword evidence="3" id="KW-0677">Repeat</keyword>
<dbReference type="PROSITE" id="PS50082">
    <property type="entry name" value="WD_REPEATS_2"/>
    <property type="match status" value="7"/>
</dbReference>
<feature type="repeat" description="WD" evidence="5">
    <location>
        <begin position="182"/>
        <end position="223"/>
    </location>
</feature>
<feature type="repeat" description="WD" evidence="5">
    <location>
        <begin position="401"/>
        <end position="442"/>
    </location>
</feature>
<dbReference type="SUPFAM" id="SSF50969">
    <property type="entry name" value="YVTN repeat-like/Quinoprotein amine dehydrogenase"/>
    <property type="match status" value="1"/>
</dbReference>
<proteinExistence type="predicted"/>
<dbReference type="GO" id="GO:0005730">
    <property type="term" value="C:nucleolus"/>
    <property type="evidence" value="ECO:0007669"/>
    <property type="project" value="UniProtKB-SubCell"/>
</dbReference>
<keyword evidence="2 5" id="KW-0853">WD repeat</keyword>
<sequence length="516" mass="56575">MATQLPPPKRQKSNYAKSLLPPSAPEPEVPVPQIVVQFKNSENGQSLGPAINLPADTARDALQMLVNKLRGEDPLPYAFHLQAKDASRVAIHDSILADALQPKASTSTAPAFSQEDVFELWCEPQAVFRVRAVGRCSATLSGHASPILCAAHSPTGRYAATGSGDATCRVWDMETETPRWTLTGHKGWVLCVEWDAREKLLATGGHDGQVRLWDVKTGQAAGQPLLGHTKWVTSMAFEPLHLAKGQPRLATASKDGTVRVWNTATRKLEFVLSGHAASVNVVRWGGENVIYTGSSDRTVRVWAGTDGKLIRTLSEHAHWVNTMALSTDFVLRTGPFDHTGKHPKDDEEAKAWALKRYKEHTAQQPETMITGSDDHTLFLWPDQASSSFSSTALPKKPVARLTGHQKQVNHVAFSPDGRFVASAGFDNAVKLWDGRTGKFVASLRGHVAAVYRLAWSADSRLLVSASKDSTIKLWNLKTFKIKTDLPGHNDEVYCVDFVADKVVSGGRDKVVKIWRH</sequence>
<dbReference type="RefSeq" id="XP_014179975.1">
    <property type="nucleotide sequence ID" value="XM_014324500.1"/>
</dbReference>
<evidence type="ECO:0000313" key="8">
    <source>
        <dbReference type="EMBL" id="EJT49439.1"/>
    </source>
</evidence>